<sequence length="548" mass="63634">MSFKNSSGFSFKGKNSFNQVHGHQVNNTIKAGVVNLNAGQAVMKRTEYDQFREVIRGDMIKVKELGSRELSEWDWEWQNGELVGLHKSSAQKTIYTVKIVDRQSKFTAMIYEGEDAQDLWEKDFGQFSRTHNPQLFGINQSAIPALIFHHELIPCAHFYTGSFWMNVYIKYLATNMRCLDSMLWMNTNSGVLFRGPDGPGTRFRYLFVDEPIVVPSTIDMLKDDACFRFFSNLGSHVNDSVLECASRIYESTFLDDLFPRMAEDHQSDHPYWSSAMPWYLRDLWRNPPNHLPINVIGELRFDTVYSPSLEAVARPREARSLWWWWKMHGLVGETELDGGLTRFELDPVQGKGVDLEAGYDLWRFREQWLSQSLQVFDALDVTEGKEKFFMVEPPYLTLRSTQHPRAFSTLRNAEHPVEETPLKPVYLFVHPLPTTLSELVSWMERPRYFWSFDETGQSRLSEEECEWWGLPVLVPDTGVLDQVELYSWPTNVYTALRDWQKARGFDPTTSDWAQSRGYPELEIVGTEDLFVLVEEALAEDLDWEVLDS</sequence>
<dbReference type="EMBL" id="LATX01001889">
    <property type="protein sequence ID" value="KTB36701.1"/>
    <property type="molecule type" value="Genomic_DNA"/>
</dbReference>
<dbReference type="Proteomes" id="UP000054988">
    <property type="component" value="Unassembled WGS sequence"/>
</dbReference>
<dbReference type="AlphaFoldDB" id="A0A0W0FK40"/>
<organism evidence="1 2">
    <name type="scientific">Moniliophthora roreri</name>
    <name type="common">Frosty pod rot fungus</name>
    <name type="synonym">Monilia roreri</name>
    <dbReference type="NCBI Taxonomy" id="221103"/>
    <lineage>
        <taxon>Eukaryota</taxon>
        <taxon>Fungi</taxon>
        <taxon>Dikarya</taxon>
        <taxon>Basidiomycota</taxon>
        <taxon>Agaricomycotina</taxon>
        <taxon>Agaricomycetes</taxon>
        <taxon>Agaricomycetidae</taxon>
        <taxon>Agaricales</taxon>
        <taxon>Marasmiineae</taxon>
        <taxon>Marasmiaceae</taxon>
        <taxon>Moniliophthora</taxon>
    </lineage>
</organism>
<accession>A0A0W0FK40</accession>
<evidence type="ECO:0000313" key="1">
    <source>
        <dbReference type="EMBL" id="KTB36701.1"/>
    </source>
</evidence>
<proteinExistence type="predicted"/>
<reference evidence="1 2" key="1">
    <citation type="submission" date="2015-12" db="EMBL/GenBank/DDBJ databases">
        <title>Draft genome sequence of Moniliophthora roreri, the causal agent of frosty pod rot of cacao.</title>
        <authorList>
            <person name="Aime M.C."/>
            <person name="Diaz-Valderrama J.R."/>
            <person name="Kijpornyongpan T."/>
            <person name="Phillips-Mora W."/>
        </authorList>
    </citation>
    <scope>NUCLEOTIDE SEQUENCE [LARGE SCALE GENOMIC DNA]</scope>
    <source>
        <strain evidence="1 2">MCA 2952</strain>
    </source>
</reference>
<evidence type="ECO:0000313" key="2">
    <source>
        <dbReference type="Proteomes" id="UP000054988"/>
    </source>
</evidence>
<comment type="caution">
    <text evidence="1">The sequence shown here is derived from an EMBL/GenBank/DDBJ whole genome shotgun (WGS) entry which is preliminary data.</text>
</comment>
<protein>
    <submittedName>
        <fullName evidence="1">Uncharacterized protein</fullName>
    </submittedName>
</protein>
<gene>
    <name evidence="1" type="ORF">WG66_10726</name>
</gene>
<name>A0A0W0FK40_MONRR</name>